<dbReference type="InParanoid" id="A0A6M4H3I0"/>
<dbReference type="RefSeq" id="WP_171159644.1">
    <property type="nucleotide sequence ID" value="NZ_CP053073.1"/>
</dbReference>
<sequence>MNRIMTKALLAACVLAAPALAHANKHYHVKLCNETAESVIVSYSKGQVGTDQFGDAKPNGITHHKSGNELKPSKCATLGFVVKYQGMLSPASIVSLRFNVGDGYIEGAFSGLKHESKRGISQDPKGMAFHTQGGGEHFTIDVRGGKPAEKPAK</sequence>
<evidence type="ECO:0000313" key="4">
    <source>
        <dbReference type="Proteomes" id="UP000503096"/>
    </source>
</evidence>
<evidence type="ECO:0000256" key="1">
    <source>
        <dbReference type="SAM" id="MobiDB-lite"/>
    </source>
</evidence>
<keyword evidence="4" id="KW-1185">Reference proteome</keyword>
<feature type="compositionally biased region" description="Basic and acidic residues" evidence="1">
    <location>
        <begin position="138"/>
        <end position="153"/>
    </location>
</feature>
<accession>A0A6M4H3I0</accession>
<dbReference type="Proteomes" id="UP000503096">
    <property type="component" value="Chromosome"/>
</dbReference>
<gene>
    <name evidence="3" type="ORF">DSM104440_00045</name>
</gene>
<feature type="region of interest" description="Disordered" evidence="1">
    <location>
        <begin position="130"/>
        <end position="153"/>
    </location>
</feature>
<reference evidence="3 4" key="1">
    <citation type="submission" date="2020-04" db="EMBL/GenBank/DDBJ databases">
        <title>Usitatibacter rugosus gen. nov., sp. nov. and Usitatibacter palustris sp. nov., novel members of Usitatibacteraceae fam. nov. within the order Nitrosomonadales isolated from soil.</title>
        <authorList>
            <person name="Huber K.J."/>
            <person name="Neumann-Schaal M."/>
            <person name="Geppert A."/>
            <person name="Luckner M."/>
            <person name="Wanner G."/>
            <person name="Overmann J."/>
        </authorList>
    </citation>
    <scope>NUCLEOTIDE SEQUENCE [LARGE SCALE GENOMIC DNA]</scope>
    <source>
        <strain evidence="3 4">Swamp67</strain>
    </source>
</reference>
<evidence type="ECO:0000313" key="3">
    <source>
        <dbReference type="EMBL" id="QJR13263.1"/>
    </source>
</evidence>
<feature type="chain" id="PRO_5027083685" evidence="2">
    <location>
        <begin position="24"/>
        <end position="153"/>
    </location>
</feature>
<dbReference type="AlphaFoldDB" id="A0A6M4H3I0"/>
<dbReference type="EMBL" id="CP053073">
    <property type="protein sequence ID" value="QJR13263.1"/>
    <property type="molecule type" value="Genomic_DNA"/>
</dbReference>
<evidence type="ECO:0000256" key="2">
    <source>
        <dbReference type="SAM" id="SignalP"/>
    </source>
</evidence>
<dbReference type="KEGG" id="upl:DSM104440_00045"/>
<keyword evidence="2" id="KW-0732">Signal</keyword>
<protein>
    <submittedName>
        <fullName evidence="3">Uncharacterized protein</fullName>
    </submittedName>
</protein>
<organism evidence="3 4">
    <name type="scientific">Usitatibacter palustris</name>
    <dbReference type="NCBI Taxonomy" id="2732487"/>
    <lineage>
        <taxon>Bacteria</taxon>
        <taxon>Pseudomonadati</taxon>
        <taxon>Pseudomonadota</taxon>
        <taxon>Betaproteobacteria</taxon>
        <taxon>Nitrosomonadales</taxon>
        <taxon>Usitatibacteraceae</taxon>
        <taxon>Usitatibacter</taxon>
    </lineage>
</organism>
<name>A0A6M4H3I0_9PROT</name>
<proteinExistence type="predicted"/>
<feature type="signal peptide" evidence="2">
    <location>
        <begin position="1"/>
        <end position="23"/>
    </location>
</feature>